<feature type="transmembrane region" description="Helical" evidence="8">
    <location>
        <begin position="144"/>
        <end position="161"/>
    </location>
</feature>
<dbReference type="GO" id="GO:0016410">
    <property type="term" value="F:N-acyltransferase activity"/>
    <property type="evidence" value="ECO:0007669"/>
    <property type="project" value="InterPro"/>
</dbReference>
<dbReference type="Pfam" id="PF00795">
    <property type="entry name" value="CN_hydrolase"/>
    <property type="match status" value="1"/>
</dbReference>
<keyword evidence="7" id="KW-0012">Acyltransferase</keyword>
<protein>
    <recommendedName>
        <fullName evidence="9">CN hydrolase domain-containing protein</fullName>
    </recommendedName>
</protein>
<dbReference type="InterPro" id="IPR036526">
    <property type="entry name" value="C-N_Hydrolase_sf"/>
</dbReference>
<dbReference type="SUPFAM" id="SSF56317">
    <property type="entry name" value="Carbon-nitrogen hydrolase"/>
    <property type="match status" value="1"/>
</dbReference>
<evidence type="ECO:0000256" key="1">
    <source>
        <dbReference type="ARBA" id="ARBA00004651"/>
    </source>
</evidence>
<evidence type="ECO:0000313" key="10">
    <source>
        <dbReference type="EMBL" id="SUZ64207.1"/>
    </source>
</evidence>
<dbReference type="PANTHER" id="PTHR38686:SF1">
    <property type="entry name" value="APOLIPOPROTEIN N-ACYLTRANSFERASE"/>
    <property type="match status" value="1"/>
</dbReference>
<evidence type="ECO:0000256" key="7">
    <source>
        <dbReference type="ARBA" id="ARBA00023315"/>
    </source>
</evidence>
<dbReference type="CDD" id="cd07571">
    <property type="entry name" value="ALP_N-acyl_transferase"/>
    <property type="match status" value="1"/>
</dbReference>
<evidence type="ECO:0000256" key="3">
    <source>
        <dbReference type="ARBA" id="ARBA00022679"/>
    </source>
</evidence>
<dbReference type="PROSITE" id="PS50263">
    <property type="entry name" value="CN_HYDROLASE"/>
    <property type="match status" value="1"/>
</dbReference>
<keyword evidence="3" id="KW-0808">Transferase</keyword>
<dbReference type="GO" id="GO:0005886">
    <property type="term" value="C:plasma membrane"/>
    <property type="evidence" value="ECO:0007669"/>
    <property type="project" value="UniProtKB-SubCell"/>
</dbReference>
<dbReference type="PANTHER" id="PTHR38686">
    <property type="entry name" value="APOLIPOPROTEIN N-ACYLTRANSFERASE"/>
    <property type="match status" value="1"/>
</dbReference>
<keyword evidence="2" id="KW-1003">Cell membrane</keyword>
<dbReference type="NCBIfam" id="TIGR00546">
    <property type="entry name" value="lnt"/>
    <property type="match status" value="1"/>
</dbReference>
<feature type="transmembrane region" description="Helical" evidence="8">
    <location>
        <begin position="75"/>
        <end position="96"/>
    </location>
</feature>
<proteinExistence type="predicted"/>
<keyword evidence="4 8" id="KW-0812">Transmembrane</keyword>
<sequence>MAPIGIGVFLKTSRTASHGRRLFDAWSLWMGYFTISLAWMIDLTVPGWIVATPVQALIMALPMALIPASGAGRAFSVPSALVVGEAIRWVVPFGGVPMSNLALGPIDTYLADVVRVGGALLLVASIGILAVGVEAALSVRLRTVVGVLAATVLLIVIARVSPRGHPDTVINASVVQAGGALGTRAATSDQLAVFDRHREAVASQSVDTDLMVWSESSVTVERPLETSDQLATIAQLATELDAVIIANFSEIDGDRFRNASVSIDPDTGFVSRFDKVHLVPFGEYIPLRGLVDNFADLSLISREAIAGEGPGILNSRLGPIGNAISFEVYFPDRVRSGMRSGARILTNPTLASSYTTSLVPEQSLASARLRAIETGRWVLQASTTGYSAVVSAGGEVVLRSDLREQTVLTTSVELRSGNTWATDLGKLPISLIAVGLLAGNTLSQIRRRSSR</sequence>
<evidence type="ECO:0000256" key="4">
    <source>
        <dbReference type="ARBA" id="ARBA00022692"/>
    </source>
</evidence>
<feature type="transmembrane region" description="Helical" evidence="8">
    <location>
        <begin position="47"/>
        <end position="68"/>
    </location>
</feature>
<accession>A0A381PD78</accession>
<dbReference type="AlphaFoldDB" id="A0A381PD78"/>
<evidence type="ECO:0000256" key="2">
    <source>
        <dbReference type="ARBA" id="ARBA00022475"/>
    </source>
</evidence>
<dbReference type="InterPro" id="IPR003010">
    <property type="entry name" value="C-N_Hydrolase"/>
</dbReference>
<gene>
    <name evidence="10" type="ORF">METZ01_LOCUS17061</name>
</gene>
<feature type="transmembrane region" description="Helical" evidence="8">
    <location>
        <begin position="21"/>
        <end position="41"/>
    </location>
</feature>
<dbReference type="GO" id="GO:0042158">
    <property type="term" value="P:lipoprotein biosynthetic process"/>
    <property type="evidence" value="ECO:0007669"/>
    <property type="project" value="InterPro"/>
</dbReference>
<organism evidence="10">
    <name type="scientific">marine metagenome</name>
    <dbReference type="NCBI Taxonomy" id="408172"/>
    <lineage>
        <taxon>unclassified sequences</taxon>
        <taxon>metagenomes</taxon>
        <taxon>ecological metagenomes</taxon>
    </lineage>
</organism>
<name>A0A381PD78_9ZZZZ</name>
<dbReference type="EMBL" id="UINC01000928">
    <property type="protein sequence ID" value="SUZ64207.1"/>
    <property type="molecule type" value="Genomic_DNA"/>
</dbReference>
<evidence type="ECO:0000256" key="5">
    <source>
        <dbReference type="ARBA" id="ARBA00022989"/>
    </source>
</evidence>
<evidence type="ECO:0000256" key="8">
    <source>
        <dbReference type="SAM" id="Phobius"/>
    </source>
</evidence>
<evidence type="ECO:0000259" key="9">
    <source>
        <dbReference type="PROSITE" id="PS50263"/>
    </source>
</evidence>
<keyword evidence="5 8" id="KW-1133">Transmembrane helix</keyword>
<feature type="domain" description="CN hydrolase" evidence="9">
    <location>
        <begin position="170"/>
        <end position="414"/>
    </location>
</feature>
<keyword evidence="6 8" id="KW-0472">Membrane</keyword>
<feature type="transmembrane region" description="Helical" evidence="8">
    <location>
        <begin position="116"/>
        <end position="137"/>
    </location>
</feature>
<reference evidence="10" key="1">
    <citation type="submission" date="2018-05" db="EMBL/GenBank/DDBJ databases">
        <authorList>
            <person name="Lanie J.A."/>
            <person name="Ng W.-L."/>
            <person name="Kazmierczak K.M."/>
            <person name="Andrzejewski T.M."/>
            <person name="Davidsen T.M."/>
            <person name="Wayne K.J."/>
            <person name="Tettelin H."/>
            <person name="Glass J.I."/>
            <person name="Rusch D."/>
            <person name="Podicherti R."/>
            <person name="Tsui H.-C.T."/>
            <person name="Winkler M.E."/>
        </authorList>
    </citation>
    <scope>NUCLEOTIDE SEQUENCE</scope>
</reference>
<evidence type="ECO:0000256" key="6">
    <source>
        <dbReference type="ARBA" id="ARBA00023136"/>
    </source>
</evidence>
<dbReference type="Gene3D" id="3.60.110.10">
    <property type="entry name" value="Carbon-nitrogen hydrolase"/>
    <property type="match status" value="1"/>
</dbReference>
<comment type="subcellular location">
    <subcellularLocation>
        <location evidence="1">Cell membrane</location>
        <topology evidence="1">Multi-pass membrane protein</topology>
    </subcellularLocation>
</comment>
<dbReference type="InterPro" id="IPR004563">
    <property type="entry name" value="Apolipo_AcylTrfase"/>
</dbReference>